<dbReference type="Gene3D" id="3.30.420.10">
    <property type="entry name" value="Ribonuclease H-like superfamily/Ribonuclease H"/>
    <property type="match status" value="1"/>
</dbReference>
<gene>
    <name evidence="1" type="ORF">AWZ03_015161</name>
</gene>
<dbReference type="AlphaFoldDB" id="A0A484API2"/>
<dbReference type="EMBL" id="LSRL02003749">
    <property type="protein sequence ID" value="TDG38418.1"/>
    <property type="molecule type" value="Genomic_DNA"/>
</dbReference>
<accession>A0A484API2</accession>
<proteinExistence type="predicted"/>
<sequence length="131" mass="14897">MIAQFIGGDQRYWDDALPELTLALNSSVSASTGYSSAFITQRREPRLPKSLFDAQTIDTGQEALSPMEKVTKIREVFEIMRRKLEKAGQDQARHYSLRRWQWKPAVGDKVWAKERNLSNAAKGFAAKLAPR</sequence>
<dbReference type="Proteomes" id="UP000295192">
    <property type="component" value="Unassembled WGS sequence"/>
</dbReference>
<organism evidence="1 2">
    <name type="scientific">Drosophila navojoa</name>
    <name type="common">Fruit fly</name>
    <dbReference type="NCBI Taxonomy" id="7232"/>
    <lineage>
        <taxon>Eukaryota</taxon>
        <taxon>Metazoa</taxon>
        <taxon>Ecdysozoa</taxon>
        <taxon>Arthropoda</taxon>
        <taxon>Hexapoda</taxon>
        <taxon>Insecta</taxon>
        <taxon>Pterygota</taxon>
        <taxon>Neoptera</taxon>
        <taxon>Endopterygota</taxon>
        <taxon>Diptera</taxon>
        <taxon>Brachycera</taxon>
        <taxon>Muscomorpha</taxon>
        <taxon>Ephydroidea</taxon>
        <taxon>Drosophilidae</taxon>
        <taxon>Drosophila</taxon>
    </lineage>
</organism>
<name>A0A484API2_DRONA</name>
<comment type="caution">
    <text evidence="1">The sequence shown here is derived from an EMBL/GenBank/DDBJ whole genome shotgun (WGS) entry which is preliminary data.</text>
</comment>
<evidence type="ECO:0000313" key="1">
    <source>
        <dbReference type="EMBL" id="TDG38418.1"/>
    </source>
</evidence>
<reference evidence="1 2" key="1">
    <citation type="journal article" date="2019" name="J. Hered.">
        <title>An Improved Genome Assembly for Drosophila navojoa, the Basal Species in the mojavensis Cluster.</title>
        <authorList>
            <person name="Vanderlinde T."/>
            <person name="Dupim E.G."/>
            <person name="Nazario-Yepiz N.O."/>
            <person name="Carvalho A.B."/>
        </authorList>
    </citation>
    <scope>NUCLEOTIDE SEQUENCE [LARGE SCALE GENOMIC DNA]</scope>
    <source>
        <strain evidence="1">Navoj_Jal97</strain>
        <tissue evidence="1">Whole organism</tissue>
    </source>
</reference>
<protein>
    <submittedName>
        <fullName evidence="1">Uncharacterized protein</fullName>
    </submittedName>
</protein>
<dbReference type="GO" id="GO:0003676">
    <property type="term" value="F:nucleic acid binding"/>
    <property type="evidence" value="ECO:0007669"/>
    <property type="project" value="InterPro"/>
</dbReference>
<keyword evidence="2" id="KW-1185">Reference proteome</keyword>
<dbReference type="InterPro" id="IPR036397">
    <property type="entry name" value="RNaseH_sf"/>
</dbReference>
<evidence type="ECO:0000313" key="2">
    <source>
        <dbReference type="Proteomes" id="UP000295192"/>
    </source>
</evidence>
<dbReference type="OMA" id="RKPWIGP"/>